<accession>A0A3P6T7Y4</accession>
<name>A0A3P6T7Y4_LITSI</name>
<dbReference type="AlphaFoldDB" id="A0A3P6T7Y4"/>
<evidence type="ECO:0000256" key="1">
    <source>
        <dbReference type="SAM" id="MobiDB-lite"/>
    </source>
</evidence>
<dbReference type="EMBL" id="UYRX01000373">
    <property type="protein sequence ID" value="VDK81127.1"/>
    <property type="molecule type" value="Genomic_DNA"/>
</dbReference>
<reference evidence="2 3" key="1">
    <citation type="submission" date="2018-08" db="EMBL/GenBank/DDBJ databases">
        <authorList>
            <person name="Laetsch R D."/>
            <person name="Stevens L."/>
            <person name="Kumar S."/>
            <person name="Blaxter L. M."/>
        </authorList>
    </citation>
    <scope>NUCLEOTIDE SEQUENCE [LARGE SCALE GENOMIC DNA]</scope>
</reference>
<feature type="region of interest" description="Disordered" evidence="1">
    <location>
        <begin position="1"/>
        <end position="49"/>
    </location>
</feature>
<keyword evidence="3" id="KW-1185">Reference proteome</keyword>
<sequence length="75" mass="8268">MDELADRTVMLSSTDDGRIGSVTVNEELSVNGNQPGSEQQQRNKSSETVDDLELVLAEMEEGNTLERDSAVSYFE</sequence>
<gene>
    <name evidence="2" type="ORF">NLS_LOCUS5191</name>
</gene>
<feature type="compositionally biased region" description="Polar residues" evidence="1">
    <location>
        <begin position="22"/>
        <end position="43"/>
    </location>
</feature>
<evidence type="ECO:0000313" key="2">
    <source>
        <dbReference type="EMBL" id="VDK81127.1"/>
    </source>
</evidence>
<proteinExistence type="predicted"/>
<evidence type="ECO:0000313" key="3">
    <source>
        <dbReference type="Proteomes" id="UP000277928"/>
    </source>
</evidence>
<organism evidence="2 3">
    <name type="scientific">Litomosoides sigmodontis</name>
    <name type="common">Filarial nematode worm</name>
    <dbReference type="NCBI Taxonomy" id="42156"/>
    <lineage>
        <taxon>Eukaryota</taxon>
        <taxon>Metazoa</taxon>
        <taxon>Ecdysozoa</taxon>
        <taxon>Nematoda</taxon>
        <taxon>Chromadorea</taxon>
        <taxon>Rhabditida</taxon>
        <taxon>Spirurina</taxon>
        <taxon>Spiruromorpha</taxon>
        <taxon>Filarioidea</taxon>
        <taxon>Onchocercidae</taxon>
        <taxon>Litomosoides</taxon>
    </lineage>
</organism>
<protein>
    <submittedName>
        <fullName evidence="2">Uncharacterized protein</fullName>
    </submittedName>
</protein>
<dbReference type="Proteomes" id="UP000277928">
    <property type="component" value="Unassembled WGS sequence"/>
</dbReference>